<accession>A0A0K1EJS8</accession>
<proteinExistence type="predicted"/>
<keyword evidence="3" id="KW-1185">Reference proteome</keyword>
<gene>
    <name evidence="2" type="ORF">CMC5_052710</name>
</gene>
<evidence type="ECO:0000313" key="3">
    <source>
        <dbReference type="Proteomes" id="UP000067626"/>
    </source>
</evidence>
<organism evidence="2 3">
    <name type="scientific">Chondromyces crocatus</name>
    <dbReference type="NCBI Taxonomy" id="52"/>
    <lineage>
        <taxon>Bacteria</taxon>
        <taxon>Pseudomonadati</taxon>
        <taxon>Myxococcota</taxon>
        <taxon>Polyangia</taxon>
        <taxon>Polyangiales</taxon>
        <taxon>Polyangiaceae</taxon>
        <taxon>Chondromyces</taxon>
    </lineage>
</organism>
<dbReference type="STRING" id="52.CMC5_052710"/>
<evidence type="ECO:0000256" key="1">
    <source>
        <dbReference type="SAM" id="MobiDB-lite"/>
    </source>
</evidence>
<dbReference type="AlphaFoldDB" id="A0A0K1EJS8"/>
<protein>
    <submittedName>
        <fullName evidence="2">Uncharacterized protein</fullName>
    </submittedName>
</protein>
<reference evidence="2 3" key="1">
    <citation type="submission" date="2015-07" db="EMBL/GenBank/DDBJ databases">
        <title>Genome analysis of myxobacterium Chondromyces crocatus Cm c5 reveals a high potential for natural compound synthesis and the genetic basis for the loss of fruiting body formation.</title>
        <authorList>
            <person name="Zaburannyi N."/>
            <person name="Bunk B."/>
            <person name="Maier J."/>
            <person name="Overmann J."/>
            <person name="Mueller R."/>
        </authorList>
    </citation>
    <scope>NUCLEOTIDE SEQUENCE [LARGE SCALE GENOMIC DNA]</scope>
    <source>
        <strain evidence="2 3">Cm c5</strain>
    </source>
</reference>
<dbReference type="EMBL" id="CP012159">
    <property type="protein sequence ID" value="AKT41110.1"/>
    <property type="molecule type" value="Genomic_DNA"/>
</dbReference>
<feature type="region of interest" description="Disordered" evidence="1">
    <location>
        <begin position="1"/>
        <end position="51"/>
    </location>
</feature>
<evidence type="ECO:0000313" key="2">
    <source>
        <dbReference type="EMBL" id="AKT41110.1"/>
    </source>
</evidence>
<dbReference type="KEGG" id="ccro:CMC5_052710"/>
<name>A0A0K1EJS8_CHOCO</name>
<sequence>MARSQFAPSARIDGKDRSMVTRLRSGGAPSASLQGEALASREADPPPGQMV</sequence>
<dbReference type="Proteomes" id="UP000067626">
    <property type="component" value="Chromosome"/>
</dbReference>